<dbReference type="InterPro" id="IPR015867">
    <property type="entry name" value="N-reg_PII/ATP_PRibTrfase_C"/>
</dbReference>
<dbReference type="Pfam" id="PF02588">
    <property type="entry name" value="YitT_membrane"/>
    <property type="match status" value="1"/>
</dbReference>
<keyword evidence="5 6" id="KW-0472">Membrane</keyword>
<dbReference type="Gene3D" id="3.30.70.120">
    <property type="match status" value="1"/>
</dbReference>
<name>A0A9X4S4N2_9LACT</name>
<dbReference type="InterPro" id="IPR003740">
    <property type="entry name" value="YitT"/>
</dbReference>
<gene>
    <name evidence="8" type="ORF">OGZ39_07030</name>
</gene>
<protein>
    <submittedName>
        <fullName evidence="8">YitT family protein</fullName>
    </submittedName>
</protein>
<evidence type="ECO:0000256" key="2">
    <source>
        <dbReference type="ARBA" id="ARBA00022475"/>
    </source>
</evidence>
<dbReference type="InterPro" id="IPR051461">
    <property type="entry name" value="UPF0750_membrane"/>
</dbReference>
<feature type="transmembrane region" description="Helical" evidence="6">
    <location>
        <begin position="9"/>
        <end position="29"/>
    </location>
</feature>
<proteinExistence type="predicted"/>
<dbReference type="AlphaFoldDB" id="A0A9X4S4N2"/>
<dbReference type="PANTHER" id="PTHR33545">
    <property type="entry name" value="UPF0750 MEMBRANE PROTEIN YITT-RELATED"/>
    <property type="match status" value="1"/>
</dbReference>
<dbReference type="PANTHER" id="PTHR33545:SF10">
    <property type="entry name" value="UPF0750 MEMBRANE PROTEIN YPJC"/>
    <property type="match status" value="1"/>
</dbReference>
<feature type="transmembrane region" description="Helical" evidence="6">
    <location>
        <begin position="109"/>
        <end position="131"/>
    </location>
</feature>
<reference evidence="8" key="2">
    <citation type="journal article" date="2023" name="Food Microbiol.">
        <title>Evaluation of the fermentation potential of lactic acid bacteria isolated from herbs, fruits and vegetables as starter cultures in nut-based milk alternatives.</title>
        <authorList>
            <person name="Huang W."/>
            <person name="Dong A."/>
            <person name="Pham H.T."/>
            <person name="Zhou C."/>
            <person name="Huo Z."/>
            <person name="Watjen A.P."/>
            <person name="Prakash S."/>
            <person name="Bang-Berthelsen C.H."/>
            <person name="Turner M.S."/>
        </authorList>
    </citation>
    <scope>NUCLEOTIDE SEQUENCE</scope>
    <source>
        <strain evidence="8">581</strain>
    </source>
</reference>
<sequence>MKRFARVHFLYLLAIAIGTGIYAFGFVAFNMANHLAQGGVAGLSLISYALWHIDPSYVQLLINIPLLMIGYRFLGRRTFIYTIWGIVSLAVWIWIFQRVSFTINIGNDTLIAALLAGVFSGSGIGLVFRFGGTTGGTDILAKLFQIKKGIPVGRMLFIFDSCILALSLSYVDLKHMMYTLIASFISMQMINLIQNGGYTVRGMLIITNHHVEVAKTIIEEIGRSATYLHGEGAYSGTEKEVLYVVLNPSEIQEVKQILSVIDPNAFASVINVHEVVGDFAPKRGRFKDLKKIK</sequence>
<evidence type="ECO:0000256" key="4">
    <source>
        <dbReference type="ARBA" id="ARBA00022989"/>
    </source>
</evidence>
<feature type="transmembrane region" description="Helical" evidence="6">
    <location>
        <begin position="152"/>
        <end position="170"/>
    </location>
</feature>
<feature type="domain" description="DUF2179" evidence="7">
    <location>
        <begin position="223"/>
        <end position="277"/>
    </location>
</feature>
<organism evidence="8 9">
    <name type="scientific">Lactococcus lactis</name>
    <dbReference type="NCBI Taxonomy" id="1358"/>
    <lineage>
        <taxon>Bacteria</taxon>
        <taxon>Bacillati</taxon>
        <taxon>Bacillota</taxon>
        <taxon>Bacilli</taxon>
        <taxon>Lactobacillales</taxon>
        <taxon>Streptococcaceae</taxon>
        <taxon>Lactococcus</taxon>
    </lineage>
</organism>
<evidence type="ECO:0000256" key="1">
    <source>
        <dbReference type="ARBA" id="ARBA00004651"/>
    </source>
</evidence>
<evidence type="ECO:0000256" key="6">
    <source>
        <dbReference type="SAM" id="Phobius"/>
    </source>
</evidence>
<keyword evidence="4 6" id="KW-1133">Transmembrane helix</keyword>
<evidence type="ECO:0000313" key="9">
    <source>
        <dbReference type="Proteomes" id="UP001152656"/>
    </source>
</evidence>
<feature type="transmembrane region" description="Helical" evidence="6">
    <location>
        <begin position="176"/>
        <end position="193"/>
    </location>
</feature>
<comment type="caution">
    <text evidence="8">The sequence shown here is derived from an EMBL/GenBank/DDBJ whole genome shotgun (WGS) entry which is preliminary data.</text>
</comment>
<dbReference type="CDD" id="cd16380">
    <property type="entry name" value="YitT_C"/>
    <property type="match status" value="1"/>
</dbReference>
<dbReference type="EMBL" id="JAOWLP010000005">
    <property type="protein sequence ID" value="MDG4981409.1"/>
    <property type="molecule type" value="Genomic_DNA"/>
</dbReference>
<comment type="subcellular location">
    <subcellularLocation>
        <location evidence="1">Cell membrane</location>
        <topology evidence="1">Multi-pass membrane protein</topology>
    </subcellularLocation>
</comment>
<evidence type="ECO:0000256" key="5">
    <source>
        <dbReference type="ARBA" id="ARBA00023136"/>
    </source>
</evidence>
<evidence type="ECO:0000313" key="8">
    <source>
        <dbReference type="EMBL" id="MDG4981409.1"/>
    </source>
</evidence>
<feature type="transmembrane region" description="Helical" evidence="6">
    <location>
        <begin position="49"/>
        <end position="71"/>
    </location>
</feature>
<evidence type="ECO:0000259" key="7">
    <source>
        <dbReference type="Pfam" id="PF10035"/>
    </source>
</evidence>
<accession>A0A9X4S4N2</accession>
<reference evidence="8" key="1">
    <citation type="submission" date="2022-10" db="EMBL/GenBank/DDBJ databases">
        <authorList>
            <person name="Turner M.S."/>
            <person name="Huang W."/>
        </authorList>
    </citation>
    <scope>NUCLEOTIDE SEQUENCE</scope>
    <source>
        <strain evidence="8">581</strain>
    </source>
</reference>
<dbReference type="RefSeq" id="WP_278216219.1">
    <property type="nucleotide sequence ID" value="NZ_JAOWLP010000005.1"/>
</dbReference>
<evidence type="ECO:0000256" key="3">
    <source>
        <dbReference type="ARBA" id="ARBA00022692"/>
    </source>
</evidence>
<feature type="transmembrane region" description="Helical" evidence="6">
    <location>
        <begin position="78"/>
        <end position="97"/>
    </location>
</feature>
<keyword evidence="3 6" id="KW-0812">Transmembrane</keyword>
<dbReference type="GO" id="GO:0005886">
    <property type="term" value="C:plasma membrane"/>
    <property type="evidence" value="ECO:0007669"/>
    <property type="project" value="UniProtKB-SubCell"/>
</dbReference>
<dbReference type="Proteomes" id="UP001152656">
    <property type="component" value="Unassembled WGS sequence"/>
</dbReference>
<dbReference type="Pfam" id="PF10035">
    <property type="entry name" value="DUF2179"/>
    <property type="match status" value="1"/>
</dbReference>
<dbReference type="PIRSF" id="PIRSF006483">
    <property type="entry name" value="Membrane_protein_YitT"/>
    <property type="match status" value="1"/>
</dbReference>
<keyword evidence="2" id="KW-1003">Cell membrane</keyword>
<dbReference type="InterPro" id="IPR019264">
    <property type="entry name" value="DUF2179"/>
</dbReference>